<evidence type="ECO:0000256" key="4">
    <source>
        <dbReference type="ARBA" id="ARBA00022801"/>
    </source>
</evidence>
<keyword evidence="4 7" id="KW-0378">Hydrolase</keyword>
<feature type="binding site" evidence="7">
    <location>
        <position position="178"/>
    </location>
    <ligand>
        <name>substrate</name>
    </ligand>
</feature>
<evidence type="ECO:0000256" key="7">
    <source>
        <dbReference type="HAMAP-Rule" id="MF_01405"/>
    </source>
</evidence>
<dbReference type="Proteomes" id="UP000606870">
    <property type="component" value="Unassembled WGS sequence"/>
</dbReference>
<name>A0ABR6VGZ3_9FIRM</name>
<feature type="binding site" evidence="7">
    <location>
        <begin position="183"/>
        <end position="184"/>
    </location>
    <ligand>
        <name>substrate</name>
    </ligand>
</feature>
<protein>
    <recommendedName>
        <fullName evidence="7">dITP/XTP pyrophosphatase</fullName>
        <ecNumber evidence="7">3.6.1.66</ecNumber>
    </recommendedName>
    <alternativeName>
        <fullName evidence="7">Non-canonical purine NTP pyrophosphatase</fullName>
    </alternativeName>
    <alternativeName>
        <fullName evidence="7">Non-standard purine NTP pyrophosphatase</fullName>
    </alternativeName>
    <alternativeName>
        <fullName evidence="7">Nucleoside-triphosphate diphosphatase</fullName>
    </alternativeName>
    <alternativeName>
        <fullName evidence="7">Nucleoside-triphosphate pyrophosphatase</fullName>
        <shortName evidence="7">NTPase</shortName>
    </alternativeName>
</protein>
<feature type="binding site" evidence="7">
    <location>
        <begin position="155"/>
        <end position="158"/>
    </location>
    <ligand>
        <name>substrate</name>
    </ligand>
</feature>
<comment type="function">
    <text evidence="7">Pyrophosphatase that catalyzes the hydrolysis of nucleoside triphosphates to their monophosphate derivatives, with a high preference for the non-canonical purine nucleotides XTP (xanthosine triphosphate), dITP (deoxyinosine triphosphate) and ITP. Seems to function as a house-cleaning enzyme that removes non-canonical purine nucleotides from the nucleotide pool, thus preventing their incorporation into DNA/RNA and avoiding chromosomal lesions.</text>
</comment>
<proteinExistence type="inferred from homology"/>
<dbReference type="InterPro" id="IPR002637">
    <property type="entry name" value="RdgB/HAM1"/>
</dbReference>
<keyword evidence="6 7" id="KW-0546">Nucleotide metabolism</keyword>
<evidence type="ECO:0000313" key="9">
    <source>
        <dbReference type="EMBL" id="MBC3536583.1"/>
    </source>
</evidence>
<evidence type="ECO:0000313" key="10">
    <source>
        <dbReference type="Proteomes" id="UP000606870"/>
    </source>
</evidence>
<dbReference type="CDD" id="cd00515">
    <property type="entry name" value="HAM1"/>
    <property type="match status" value="1"/>
</dbReference>
<feature type="binding site" evidence="7">
    <location>
        <position position="43"/>
    </location>
    <ligand>
        <name>Mg(2+)</name>
        <dbReference type="ChEBI" id="CHEBI:18420"/>
    </ligand>
</feature>
<feature type="binding site" evidence="7">
    <location>
        <position position="73"/>
    </location>
    <ligand>
        <name>substrate</name>
    </ligand>
</feature>
<evidence type="ECO:0000256" key="2">
    <source>
        <dbReference type="ARBA" id="ARBA00022723"/>
    </source>
</evidence>
<accession>A0ABR6VGZ3</accession>
<evidence type="ECO:0000256" key="6">
    <source>
        <dbReference type="ARBA" id="ARBA00023080"/>
    </source>
</evidence>
<dbReference type="Gene3D" id="3.90.950.10">
    <property type="match status" value="1"/>
</dbReference>
<dbReference type="HAMAP" id="MF_01405">
    <property type="entry name" value="Non_canon_purine_NTPase"/>
    <property type="match status" value="1"/>
</dbReference>
<keyword evidence="10" id="KW-1185">Reference proteome</keyword>
<feature type="active site" description="Proton acceptor" evidence="7">
    <location>
        <position position="72"/>
    </location>
</feature>
<sequence length="198" mass="21700">MKDTIVLATHNAGKIREFKSALAPLGYDVVSVHDLLPDIAEPEETGTTFAENARLKAHYYMKATGKPCLADDSGIIADALKGRPGVYSARYAGPKCDDEKNNQKLVAELSAFPPEQRTAYYACVLVLAWPDGRELTAEGTCPGLIRDFYAGDGGFGYDPLFYLPQFGKTMAEISLAEKNQISHRGQALKKLLELMDHE</sequence>
<dbReference type="InterPro" id="IPR029001">
    <property type="entry name" value="ITPase-like_fam"/>
</dbReference>
<evidence type="ECO:0000256" key="3">
    <source>
        <dbReference type="ARBA" id="ARBA00022741"/>
    </source>
</evidence>
<comment type="cofactor">
    <cofactor evidence="7">
        <name>Mg(2+)</name>
        <dbReference type="ChEBI" id="CHEBI:18420"/>
    </cofactor>
    <text evidence="7">Binds 1 Mg(2+) ion per subunit.</text>
</comment>
<keyword evidence="2 7" id="KW-0479">Metal-binding</keyword>
<comment type="subunit">
    <text evidence="7">Homodimer.</text>
</comment>
<dbReference type="NCBIfam" id="NF011397">
    <property type="entry name" value="PRK14822.1"/>
    <property type="match status" value="1"/>
</dbReference>
<comment type="catalytic activity">
    <reaction evidence="7">
        <text>dITP + H2O = dIMP + diphosphate + H(+)</text>
        <dbReference type="Rhea" id="RHEA:28342"/>
        <dbReference type="ChEBI" id="CHEBI:15377"/>
        <dbReference type="ChEBI" id="CHEBI:15378"/>
        <dbReference type="ChEBI" id="CHEBI:33019"/>
        <dbReference type="ChEBI" id="CHEBI:61194"/>
        <dbReference type="ChEBI" id="CHEBI:61382"/>
        <dbReference type="EC" id="3.6.1.66"/>
    </reaction>
</comment>
<comment type="catalytic activity">
    <reaction evidence="7">
        <text>ITP + H2O = IMP + diphosphate + H(+)</text>
        <dbReference type="Rhea" id="RHEA:29399"/>
        <dbReference type="ChEBI" id="CHEBI:15377"/>
        <dbReference type="ChEBI" id="CHEBI:15378"/>
        <dbReference type="ChEBI" id="CHEBI:33019"/>
        <dbReference type="ChEBI" id="CHEBI:58053"/>
        <dbReference type="ChEBI" id="CHEBI:61402"/>
        <dbReference type="EC" id="3.6.1.66"/>
    </reaction>
</comment>
<dbReference type="EC" id="3.6.1.66" evidence="7"/>
<evidence type="ECO:0000256" key="1">
    <source>
        <dbReference type="ARBA" id="ARBA00008023"/>
    </source>
</evidence>
<feature type="binding site" evidence="7">
    <location>
        <begin position="9"/>
        <end position="14"/>
    </location>
    <ligand>
        <name>substrate</name>
    </ligand>
</feature>
<evidence type="ECO:0000256" key="8">
    <source>
        <dbReference type="RuleBase" id="RU003781"/>
    </source>
</evidence>
<reference evidence="9 10" key="1">
    <citation type="submission" date="2020-08" db="EMBL/GenBank/DDBJ databases">
        <authorList>
            <person name="Liu C."/>
            <person name="Sun Q."/>
        </authorList>
    </citation>
    <scope>NUCLEOTIDE SEQUENCE [LARGE SCALE GENOMIC DNA]</scope>
    <source>
        <strain evidence="9 10">NSJ-59</strain>
    </source>
</reference>
<comment type="catalytic activity">
    <reaction evidence="7">
        <text>XTP + H2O = XMP + diphosphate + H(+)</text>
        <dbReference type="Rhea" id="RHEA:28610"/>
        <dbReference type="ChEBI" id="CHEBI:15377"/>
        <dbReference type="ChEBI" id="CHEBI:15378"/>
        <dbReference type="ChEBI" id="CHEBI:33019"/>
        <dbReference type="ChEBI" id="CHEBI:57464"/>
        <dbReference type="ChEBI" id="CHEBI:61314"/>
        <dbReference type="EC" id="3.6.1.66"/>
    </reaction>
</comment>
<dbReference type="PANTHER" id="PTHR11067">
    <property type="entry name" value="INOSINE TRIPHOSPHATE PYROPHOSPHATASE/HAM1 PROTEIN"/>
    <property type="match status" value="1"/>
</dbReference>
<organism evidence="9 10">
    <name type="scientific">Megasphaera hominis</name>
    <dbReference type="NCBI Taxonomy" id="159836"/>
    <lineage>
        <taxon>Bacteria</taxon>
        <taxon>Bacillati</taxon>
        <taxon>Bacillota</taxon>
        <taxon>Negativicutes</taxon>
        <taxon>Veillonellales</taxon>
        <taxon>Veillonellaceae</taxon>
        <taxon>Megasphaera</taxon>
    </lineage>
</organism>
<feature type="binding site" evidence="7">
    <location>
        <position position="72"/>
    </location>
    <ligand>
        <name>Mg(2+)</name>
        <dbReference type="ChEBI" id="CHEBI:18420"/>
    </ligand>
</feature>
<comment type="similarity">
    <text evidence="1 7 8">Belongs to the HAM1 NTPase family.</text>
</comment>
<dbReference type="Pfam" id="PF01725">
    <property type="entry name" value="Ham1p_like"/>
    <property type="match status" value="1"/>
</dbReference>
<gene>
    <name evidence="9" type="ORF">H8J70_04880</name>
</gene>
<keyword evidence="5 7" id="KW-0460">Magnesium</keyword>
<dbReference type="PANTHER" id="PTHR11067:SF9">
    <property type="entry name" value="INOSINE TRIPHOSPHATE PYROPHOSPHATASE"/>
    <property type="match status" value="1"/>
</dbReference>
<keyword evidence="3 7" id="KW-0547">Nucleotide-binding</keyword>
<evidence type="ECO:0000256" key="5">
    <source>
        <dbReference type="ARBA" id="ARBA00022842"/>
    </source>
</evidence>
<dbReference type="GO" id="GO:0036220">
    <property type="term" value="F:ITP diphosphatase activity"/>
    <property type="evidence" value="ECO:0007669"/>
    <property type="project" value="UniProtKB-EC"/>
</dbReference>
<comment type="caution">
    <text evidence="9">The sequence shown here is derived from an EMBL/GenBank/DDBJ whole genome shotgun (WGS) entry which is preliminary data.</text>
</comment>
<dbReference type="NCBIfam" id="TIGR00042">
    <property type="entry name" value="RdgB/HAM1 family non-canonical purine NTP pyrophosphatase"/>
    <property type="match status" value="1"/>
</dbReference>
<dbReference type="RefSeq" id="WP_186502738.1">
    <property type="nucleotide sequence ID" value="NZ_JACOGK010000010.1"/>
</dbReference>
<dbReference type="SUPFAM" id="SSF52972">
    <property type="entry name" value="ITPase-like"/>
    <property type="match status" value="1"/>
</dbReference>
<dbReference type="InterPro" id="IPR020922">
    <property type="entry name" value="dITP/XTP_pyrophosphatase"/>
</dbReference>
<dbReference type="EMBL" id="JACOGK010000010">
    <property type="protein sequence ID" value="MBC3536583.1"/>
    <property type="molecule type" value="Genomic_DNA"/>
</dbReference>